<feature type="region of interest" description="Disordered" evidence="1">
    <location>
        <begin position="281"/>
        <end position="322"/>
    </location>
</feature>
<dbReference type="EMBL" id="CAXAMN010003136">
    <property type="protein sequence ID" value="CAK9003112.1"/>
    <property type="molecule type" value="Genomic_DNA"/>
</dbReference>
<protein>
    <submittedName>
        <fullName evidence="2">Uncharacterized protein</fullName>
    </submittedName>
</protein>
<evidence type="ECO:0000256" key="1">
    <source>
        <dbReference type="SAM" id="MobiDB-lite"/>
    </source>
</evidence>
<organism evidence="2 3">
    <name type="scientific">Durusdinium trenchii</name>
    <dbReference type="NCBI Taxonomy" id="1381693"/>
    <lineage>
        <taxon>Eukaryota</taxon>
        <taxon>Sar</taxon>
        <taxon>Alveolata</taxon>
        <taxon>Dinophyceae</taxon>
        <taxon>Suessiales</taxon>
        <taxon>Symbiodiniaceae</taxon>
        <taxon>Durusdinium</taxon>
    </lineage>
</organism>
<proteinExistence type="predicted"/>
<feature type="compositionally biased region" description="Acidic residues" evidence="1">
    <location>
        <begin position="283"/>
        <end position="298"/>
    </location>
</feature>
<name>A0ABP0IM75_9DINO</name>
<dbReference type="Proteomes" id="UP001642484">
    <property type="component" value="Unassembled WGS sequence"/>
</dbReference>
<evidence type="ECO:0000313" key="3">
    <source>
        <dbReference type="Proteomes" id="UP001642484"/>
    </source>
</evidence>
<sequence length="322" mass="35579">METSYYVGAEPKNPVQNEKFWRNRIDAEEGAAVRATAQSVLEWSCPITGRRPHAPRLEPKGTLASRGKEILEGSEVGRLEKVGSLEKQESQFHGQRVDTMDTQLPEPQAAEKEIEELRKRRLDEEPLPEILVEEPQRKDLDKRVRPDASAAALRLVDTVGSRQWPDEDYGLPASWLHAAANASWPAMEGRLEKLPSLPALQEASRRLIEGSDGGAMLIDVERSGENTESLGVEAPTAFTINGVAMVATPEKSSDFVWDVYAISDSVTSSLSAAVRLQDTLDHDAEDALESMSDIDDSSEEGRDQSSDEEGEEDVPNWTNELD</sequence>
<reference evidence="2 3" key="1">
    <citation type="submission" date="2024-02" db="EMBL/GenBank/DDBJ databases">
        <authorList>
            <person name="Chen Y."/>
            <person name="Shah S."/>
            <person name="Dougan E. K."/>
            <person name="Thang M."/>
            <person name="Chan C."/>
        </authorList>
    </citation>
    <scope>NUCLEOTIDE SEQUENCE [LARGE SCALE GENOMIC DNA]</scope>
</reference>
<accession>A0ABP0IM75</accession>
<gene>
    <name evidence="2" type="ORF">CCMP2556_LOCUS7156</name>
</gene>
<keyword evidence="3" id="KW-1185">Reference proteome</keyword>
<evidence type="ECO:0000313" key="2">
    <source>
        <dbReference type="EMBL" id="CAK9003112.1"/>
    </source>
</evidence>
<comment type="caution">
    <text evidence="2">The sequence shown here is derived from an EMBL/GenBank/DDBJ whole genome shotgun (WGS) entry which is preliminary data.</text>
</comment>